<proteinExistence type="predicted"/>
<dbReference type="AlphaFoldDB" id="A0AAE1DM66"/>
<dbReference type="EMBL" id="JAWDGP010003406">
    <property type="protein sequence ID" value="KAK3774523.1"/>
    <property type="molecule type" value="Genomic_DNA"/>
</dbReference>
<evidence type="ECO:0000259" key="1">
    <source>
        <dbReference type="Pfam" id="PF13843"/>
    </source>
</evidence>
<reference evidence="2" key="1">
    <citation type="journal article" date="2023" name="G3 (Bethesda)">
        <title>A reference genome for the long-term kleptoplast-retaining sea slug Elysia crispata morphotype clarki.</title>
        <authorList>
            <person name="Eastman K.E."/>
            <person name="Pendleton A.L."/>
            <person name="Shaikh M.A."/>
            <person name="Suttiyut T."/>
            <person name="Ogas R."/>
            <person name="Tomko P."/>
            <person name="Gavelis G."/>
            <person name="Widhalm J.R."/>
            <person name="Wisecaver J.H."/>
        </authorList>
    </citation>
    <scope>NUCLEOTIDE SEQUENCE</scope>
    <source>
        <strain evidence="2">ECLA1</strain>
    </source>
</reference>
<evidence type="ECO:0000313" key="2">
    <source>
        <dbReference type="EMBL" id="KAK3774523.1"/>
    </source>
</evidence>
<dbReference type="Pfam" id="PF13843">
    <property type="entry name" value="DDE_Tnp_1_7"/>
    <property type="match status" value="1"/>
</dbReference>
<dbReference type="Proteomes" id="UP001283361">
    <property type="component" value="Unassembled WGS sequence"/>
</dbReference>
<organism evidence="2 3">
    <name type="scientific">Elysia crispata</name>
    <name type="common">lettuce slug</name>
    <dbReference type="NCBI Taxonomy" id="231223"/>
    <lineage>
        <taxon>Eukaryota</taxon>
        <taxon>Metazoa</taxon>
        <taxon>Spiralia</taxon>
        <taxon>Lophotrochozoa</taxon>
        <taxon>Mollusca</taxon>
        <taxon>Gastropoda</taxon>
        <taxon>Heterobranchia</taxon>
        <taxon>Euthyneura</taxon>
        <taxon>Panpulmonata</taxon>
        <taxon>Sacoglossa</taxon>
        <taxon>Placobranchoidea</taxon>
        <taxon>Plakobranchidae</taxon>
        <taxon>Elysia</taxon>
    </lineage>
</organism>
<dbReference type="PANTHER" id="PTHR46599:SF3">
    <property type="entry name" value="PIGGYBAC TRANSPOSABLE ELEMENT-DERIVED PROTEIN 4"/>
    <property type="match status" value="1"/>
</dbReference>
<dbReference type="PANTHER" id="PTHR46599">
    <property type="entry name" value="PIGGYBAC TRANSPOSABLE ELEMENT-DERIVED PROTEIN 4"/>
    <property type="match status" value="1"/>
</dbReference>
<dbReference type="InterPro" id="IPR029526">
    <property type="entry name" value="PGBD"/>
</dbReference>
<evidence type="ECO:0000313" key="3">
    <source>
        <dbReference type="Proteomes" id="UP001283361"/>
    </source>
</evidence>
<protein>
    <recommendedName>
        <fullName evidence="1">PiggyBac transposable element-derived protein domain-containing protein</fullName>
    </recommendedName>
</protein>
<sequence>MLKENLRKGEVSERRKGPLLCTTYKDNPKPPVLISTKATAGMQQTTNSRGKDIVRPRSSVLYNSAMGGVVTNDARLYAYLSERRSLKWTTKLFFALYGRAVLNAYLLYNEHFVGTPKLTRLQFTMCALEQMMVVGKRRSKTQLAAAAEEVPQDRVIPPPQHGYLPAPPRLVKKSRLFRYVFSVLRVGKNEESWYENTALISLTYNDLAPGRNRPD</sequence>
<feature type="domain" description="PiggyBac transposable element-derived protein" evidence="1">
    <location>
        <begin position="3"/>
        <end position="105"/>
    </location>
</feature>
<keyword evidence="3" id="KW-1185">Reference proteome</keyword>
<gene>
    <name evidence="2" type="ORF">RRG08_049459</name>
</gene>
<name>A0AAE1DM66_9GAST</name>
<comment type="caution">
    <text evidence="2">The sequence shown here is derived from an EMBL/GenBank/DDBJ whole genome shotgun (WGS) entry which is preliminary data.</text>
</comment>
<accession>A0AAE1DM66</accession>